<evidence type="ECO:0000313" key="2">
    <source>
        <dbReference type="EMBL" id="KAJ1143723.1"/>
    </source>
</evidence>
<evidence type="ECO:0000256" key="1">
    <source>
        <dbReference type="SAM" id="MobiDB-lite"/>
    </source>
</evidence>
<feature type="region of interest" description="Disordered" evidence="1">
    <location>
        <begin position="1"/>
        <end position="74"/>
    </location>
</feature>
<dbReference type="AlphaFoldDB" id="A0AAV7QUH9"/>
<sequence>MAAYRVSSGPRRCRGGDGGAETAGSTTLPGADPFCRRRDPDLRQGSPQTRACRPVTRNSPPEEKACPGGGVALL</sequence>
<dbReference type="Proteomes" id="UP001066276">
    <property type="component" value="Chromosome 6"/>
</dbReference>
<organism evidence="2 3">
    <name type="scientific">Pleurodeles waltl</name>
    <name type="common">Iberian ribbed newt</name>
    <dbReference type="NCBI Taxonomy" id="8319"/>
    <lineage>
        <taxon>Eukaryota</taxon>
        <taxon>Metazoa</taxon>
        <taxon>Chordata</taxon>
        <taxon>Craniata</taxon>
        <taxon>Vertebrata</taxon>
        <taxon>Euteleostomi</taxon>
        <taxon>Amphibia</taxon>
        <taxon>Batrachia</taxon>
        <taxon>Caudata</taxon>
        <taxon>Salamandroidea</taxon>
        <taxon>Salamandridae</taxon>
        <taxon>Pleurodelinae</taxon>
        <taxon>Pleurodeles</taxon>
    </lineage>
</organism>
<reference evidence="2" key="1">
    <citation type="journal article" date="2022" name="bioRxiv">
        <title>Sequencing and chromosome-scale assembly of the giantPleurodeles waltlgenome.</title>
        <authorList>
            <person name="Brown T."/>
            <person name="Elewa A."/>
            <person name="Iarovenko S."/>
            <person name="Subramanian E."/>
            <person name="Araus A.J."/>
            <person name="Petzold A."/>
            <person name="Susuki M."/>
            <person name="Suzuki K.-i.T."/>
            <person name="Hayashi T."/>
            <person name="Toyoda A."/>
            <person name="Oliveira C."/>
            <person name="Osipova E."/>
            <person name="Leigh N.D."/>
            <person name="Simon A."/>
            <person name="Yun M.H."/>
        </authorList>
    </citation>
    <scope>NUCLEOTIDE SEQUENCE</scope>
    <source>
        <strain evidence="2">20211129_DDA</strain>
        <tissue evidence="2">Liver</tissue>
    </source>
</reference>
<comment type="caution">
    <text evidence="2">The sequence shown here is derived from an EMBL/GenBank/DDBJ whole genome shotgun (WGS) entry which is preliminary data.</text>
</comment>
<gene>
    <name evidence="2" type="ORF">NDU88_010028</name>
</gene>
<protein>
    <submittedName>
        <fullName evidence="2">Uncharacterized protein</fullName>
    </submittedName>
</protein>
<proteinExistence type="predicted"/>
<name>A0AAV7QUH9_PLEWA</name>
<keyword evidence="3" id="KW-1185">Reference proteome</keyword>
<accession>A0AAV7QUH9</accession>
<dbReference type="EMBL" id="JANPWB010000010">
    <property type="protein sequence ID" value="KAJ1143723.1"/>
    <property type="molecule type" value="Genomic_DNA"/>
</dbReference>
<evidence type="ECO:0000313" key="3">
    <source>
        <dbReference type="Proteomes" id="UP001066276"/>
    </source>
</evidence>